<accession>A0AAN6YUZ5</accession>
<feature type="region of interest" description="Disordered" evidence="2">
    <location>
        <begin position="132"/>
        <end position="162"/>
    </location>
</feature>
<evidence type="ECO:0008006" key="5">
    <source>
        <dbReference type="Google" id="ProtNLM"/>
    </source>
</evidence>
<evidence type="ECO:0000313" key="3">
    <source>
        <dbReference type="EMBL" id="KAK4113979.1"/>
    </source>
</evidence>
<comment type="caution">
    <text evidence="3">The sequence shown here is derived from an EMBL/GenBank/DDBJ whole genome shotgun (WGS) entry which is preliminary data.</text>
</comment>
<organism evidence="3 4">
    <name type="scientific">Canariomyces notabilis</name>
    <dbReference type="NCBI Taxonomy" id="2074819"/>
    <lineage>
        <taxon>Eukaryota</taxon>
        <taxon>Fungi</taxon>
        <taxon>Dikarya</taxon>
        <taxon>Ascomycota</taxon>
        <taxon>Pezizomycotina</taxon>
        <taxon>Sordariomycetes</taxon>
        <taxon>Sordariomycetidae</taxon>
        <taxon>Sordariales</taxon>
        <taxon>Chaetomiaceae</taxon>
        <taxon>Canariomyces</taxon>
    </lineage>
</organism>
<evidence type="ECO:0000256" key="2">
    <source>
        <dbReference type="SAM" id="MobiDB-lite"/>
    </source>
</evidence>
<dbReference type="InterPro" id="IPR025207">
    <property type="entry name" value="Sim4_Fta4"/>
</dbReference>
<protein>
    <recommendedName>
        <fullName evidence="5">Kinetochore protein</fullName>
    </recommendedName>
</protein>
<proteinExistence type="predicted"/>
<gene>
    <name evidence="3" type="ORF">N656DRAFT_610435</name>
</gene>
<keyword evidence="1" id="KW-0175">Coiled coil</keyword>
<evidence type="ECO:0000256" key="1">
    <source>
        <dbReference type="SAM" id="Coils"/>
    </source>
</evidence>
<dbReference type="AlphaFoldDB" id="A0AAN6YUZ5"/>
<dbReference type="GO" id="GO:0031511">
    <property type="term" value="C:Mis6-Sim4 complex"/>
    <property type="evidence" value="ECO:0007669"/>
    <property type="project" value="InterPro"/>
</dbReference>
<dbReference type="GeneID" id="89934418"/>
<feature type="region of interest" description="Disordered" evidence="2">
    <location>
        <begin position="81"/>
        <end position="101"/>
    </location>
</feature>
<dbReference type="PANTHER" id="PTHR42040:SF1">
    <property type="entry name" value="INNER KINETOCHORE SUBUNIT FTA4"/>
    <property type="match status" value="1"/>
</dbReference>
<keyword evidence="4" id="KW-1185">Reference proteome</keyword>
<evidence type="ECO:0000313" key="4">
    <source>
        <dbReference type="Proteomes" id="UP001302812"/>
    </source>
</evidence>
<feature type="coiled-coil region" evidence="1">
    <location>
        <begin position="31"/>
        <end position="58"/>
    </location>
</feature>
<sequence>MHSDPSVIAALPSEWDVPSESAAHPLEAKRYAELAGELRALAERKQQALARVARLRRMKELLEPFSPSTSLTLTAAAADGDGEVVGDQGGDSSGGGAGVQENLVTRNGEIEAELQRMRVLLARVGGRVGLLREKRQQQQGDASQGGLGTGDGGETAMEVDDVDMDVQKKVGQLLESF</sequence>
<dbReference type="Proteomes" id="UP001302812">
    <property type="component" value="Unassembled WGS sequence"/>
</dbReference>
<feature type="compositionally biased region" description="Gly residues" evidence="2">
    <location>
        <begin position="87"/>
        <end position="98"/>
    </location>
</feature>
<dbReference type="RefSeq" id="XP_064671549.1">
    <property type="nucleotide sequence ID" value="XM_064810293.1"/>
</dbReference>
<dbReference type="EMBL" id="MU853338">
    <property type="protein sequence ID" value="KAK4113979.1"/>
    <property type="molecule type" value="Genomic_DNA"/>
</dbReference>
<dbReference type="Pfam" id="PF13093">
    <property type="entry name" value="FTA4"/>
    <property type="match status" value="1"/>
</dbReference>
<reference evidence="3" key="2">
    <citation type="submission" date="2023-05" db="EMBL/GenBank/DDBJ databases">
        <authorList>
            <consortium name="Lawrence Berkeley National Laboratory"/>
            <person name="Steindorff A."/>
            <person name="Hensen N."/>
            <person name="Bonometti L."/>
            <person name="Westerberg I."/>
            <person name="Brannstrom I.O."/>
            <person name="Guillou S."/>
            <person name="Cros-Aarteil S."/>
            <person name="Calhoun S."/>
            <person name="Haridas S."/>
            <person name="Kuo A."/>
            <person name="Mondo S."/>
            <person name="Pangilinan J."/>
            <person name="Riley R."/>
            <person name="Labutti K."/>
            <person name="Andreopoulos B."/>
            <person name="Lipzen A."/>
            <person name="Chen C."/>
            <person name="Yanf M."/>
            <person name="Daum C."/>
            <person name="Ng V."/>
            <person name="Clum A."/>
            <person name="Ohm R."/>
            <person name="Martin F."/>
            <person name="Silar P."/>
            <person name="Natvig D."/>
            <person name="Lalanne C."/>
            <person name="Gautier V."/>
            <person name="Ament-Velasquez S.L."/>
            <person name="Kruys A."/>
            <person name="Hutchinson M.I."/>
            <person name="Powell A.J."/>
            <person name="Barry K."/>
            <person name="Miller A.N."/>
            <person name="Grigoriev I.V."/>
            <person name="Debuchy R."/>
            <person name="Gladieux P."/>
            <person name="Thoren M.H."/>
            <person name="Johannesson H."/>
        </authorList>
    </citation>
    <scope>NUCLEOTIDE SEQUENCE</scope>
    <source>
        <strain evidence="3">CBS 508.74</strain>
    </source>
</reference>
<feature type="compositionally biased region" description="Gly residues" evidence="2">
    <location>
        <begin position="143"/>
        <end position="153"/>
    </location>
</feature>
<name>A0AAN6YUZ5_9PEZI</name>
<dbReference type="PANTHER" id="PTHR42040">
    <property type="entry name" value="INNER KINETOCHORE SUBUNIT FTA4"/>
    <property type="match status" value="1"/>
</dbReference>
<reference evidence="3" key="1">
    <citation type="journal article" date="2023" name="Mol. Phylogenet. Evol.">
        <title>Genome-scale phylogeny and comparative genomics of the fungal order Sordariales.</title>
        <authorList>
            <person name="Hensen N."/>
            <person name="Bonometti L."/>
            <person name="Westerberg I."/>
            <person name="Brannstrom I.O."/>
            <person name="Guillou S."/>
            <person name="Cros-Aarteil S."/>
            <person name="Calhoun S."/>
            <person name="Haridas S."/>
            <person name="Kuo A."/>
            <person name="Mondo S."/>
            <person name="Pangilinan J."/>
            <person name="Riley R."/>
            <person name="LaButti K."/>
            <person name="Andreopoulos B."/>
            <person name="Lipzen A."/>
            <person name="Chen C."/>
            <person name="Yan M."/>
            <person name="Daum C."/>
            <person name="Ng V."/>
            <person name="Clum A."/>
            <person name="Steindorff A."/>
            <person name="Ohm R.A."/>
            <person name="Martin F."/>
            <person name="Silar P."/>
            <person name="Natvig D.O."/>
            <person name="Lalanne C."/>
            <person name="Gautier V."/>
            <person name="Ament-Velasquez S.L."/>
            <person name="Kruys A."/>
            <person name="Hutchinson M.I."/>
            <person name="Powell A.J."/>
            <person name="Barry K."/>
            <person name="Miller A.N."/>
            <person name="Grigoriev I.V."/>
            <person name="Debuchy R."/>
            <person name="Gladieux P."/>
            <person name="Hiltunen Thoren M."/>
            <person name="Johannesson H."/>
        </authorList>
    </citation>
    <scope>NUCLEOTIDE SEQUENCE</scope>
    <source>
        <strain evidence="3">CBS 508.74</strain>
    </source>
</reference>